<organism evidence="2 3">
    <name type="scientific">Trypanosoma cruzi marinkellei</name>
    <dbReference type="NCBI Taxonomy" id="85056"/>
    <lineage>
        <taxon>Eukaryota</taxon>
        <taxon>Discoba</taxon>
        <taxon>Euglenozoa</taxon>
        <taxon>Kinetoplastea</taxon>
        <taxon>Metakinetoplastina</taxon>
        <taxon>Trypanosomatida</taxon>
        <taxon>Trypanosomatidae</taxon>
        <taxon>Trypanosoma</taxon>
        <taxon>Schizotrypanum</taxon>
    </lineage>
</organism>
<keyword evidence="3" id="KW-1185">Reference proteome</keyword>
<dbReference type="Proteomes" id="UP000007350">
    <property type="component" value="Unassembled WGS sequence"/>
</dbReference>
<reference evidence="2 3" key="1">
    <citation type="journal article" date="2012" name="BMC Genomics">
        <title>Comparative genomic analysis of human infective Trypanosoma cruzi lineages with the bat-restricted subspecies T. cruzi marinkellei.</title>
        <authorList>
            <person name="Franzen O."/>
            <person name="Talavera-Lopez C."/>
            <person name="Ochaya S."/>
            <person name="Butler C.E."/>
            <person name="Messenger L.A."/>
            <person name="Lewis M.D."/>
            <person name="Llewellyn M.S."/>
            <person name="Marinkelle C.J."/>
            <person name="Tyler K.M."/>
            <person name="Miles M.A."/>
            <person name="Andersson B."/>
        </authorList>
    </citation>
    <scope>NUCLEOTIDE SEQUENCE [LARGE SCALE GENOMIC DNA]</scope>
    <source>
        <strain evidence="2 3">B7</strain>
    </source>
</reference>
<dbReference type="AlphaFoldDB" id="K2NCM5"/>
<evidence type="ECO:0000313" key="3">
    <source>
        <dbReference type="Proteomes" id="UP000007350"/>
    </source>
</evidence>
<name>K2NCM5_TRYCR</name>
<gene>
    <name evidence="2" type="ORF">MOQ_009474</name>
</gene>
<proteinExistence type="predicted"/>
<sequence>MESIPPKTRVPEDWIHPALRKQLMDRGRLSSSPKDRLEVLERQRIEMESAAARRKQLLEEKKRHLEDLDRRRQRIAEEMKEEERRLMNLRHVHERVGDQLIVQKTIGRQEFQAVSDVENLQSSSCALRVTGIIGWGEIMSCFTADEETRDRFFSKYAPLFTVNEGGAMPLKEVIEPVFFDEMCLMETEGNRCMNSACPYWHRNQLEHAKLGCMELFSRAAMCIKGHSGICDAASMFSRFYLLIEATTDLVDVVRIQRDLFNYVANLGWAAAILGEEESSMWEAPLLPRPIMSLEQVASLLRDSREQTLWGHVIYSKADAVVQATALFKQHADSFSWRCLMRVAGTTIDRLLWLATRGVALFPTSPFIRLSYLIALLKSGCSTSDCVEVCLSSAQLISDQAAIAIFSPQETEWCEVAARYVAYMIAISCVHVSRTDPGAAADLLEAVLELPGRICLLPLALQNLNLFLVVLRKTRRLDGANALPLASISDVSFTLGDGFPRFPENECGQLLSRHLGLIDLCVSAGIDGSLTERMRSSVHLSLMHAFSSDAQLVDQILTKSSMHSAFGLAEVWVGYLRLVEQRDGTVPLISLVQSLLESCQSPLLMVHLVRFLQVHDENVELVIDNFLEDFAKSREILLEKVPLMASMDSPGLPADEWIPIVILYSLRLPLRERLELLLSVPLDLYCDVVELVVLLWLETIQVALLLRDDDVFRQCARQGLLLLREPFLHYFSPIDWDFDEMVSYAHVASLMVYRAIPVLLGTSYQLTAHYRGILLELSAELHVVHPYLFTTEQNPRC</sequence>
<dbReference type="OrthoDB" id="245565at2759"/>
<keyword evidence="1" id="KW-0175">Coiled coil</keyword>
<comment type="caution">
    <text evidence="2">The sequence shown here is derived from an EMBL/GenBank/DDBJ whole genome shotgun (WGS) entry which is preliminary data.</text>
</comment>
<dbReference type="EMBL" id="AHKC01019771">
    <property type="protein sequence ID" value="EKF26817.1"/>
    <property type="molecule type" value="Genomic_DNA"/>
</dbReference>
<evidence type="ECO:0000313" key="2">
    <source>
        <dbReference type="EMBL" id="EKF26817.1"/>
    </source>
</evidence>
<protein>
    <submittedName>
        <fullName evidence="2">Uncharacterized protein</fullName>
    </submittedName>
</protein>
<feature type="coiled-coil region" evidence="1">
    <location>
        <begin position="40"/>
        <end position="92"/>
    </location>
</feature>
<accession>K2NCM5</accession>
<evidence type="ECO:0000256" key="1">
    <source>
        <dbReference type="SAM" id="Coils"/>
    </source>
</evidence>